<evidence type="ECO:0000313" key="4">
    <source>
        <dbReference type="Proteomes" id="UP000077002"/>
    </source>
</evidence>
<accession>A0A177ETS9</accession>
<reference evidence="3 4" key="1">
    <citation type="submission" date="2016-03" db="EMBL/GenBank/DDBJ databases">
        <title>Draft genome sequence of the Fonsecaea monophora CBS 269.37.</title>
        <authorList>
            <person name="Bombassaro A."/>
            <person name="Vinicius W.A."/>
            <person name="De Hoog S."/>
            <person name="Sun J."/>
            <person name="Souza E.M."/>
            <person name="Raittz R.T."/>
            <person name="Costa F."/>
            <person name="Leao A.C."/>
            <person name="Tadra-Sfeir M.Z."/>
            <person name="Baura V."/>
            <person name="Balsanelli E."/>
            <person name="Pedrosa F.O."/>
            <person name="Moreno L.F."/>
            <person name="Steffens M.B."/>
            <person name="Xi L."/>
            <person name="Bocca A.L."/>
            <person name="Felipe M.S."/>
            <person name="Teixeira M."/>
            <person name="Telles Filho F.Q."/>
            <person name="Azevedo C.M."/>
            <person name="Gomes R."/>
            <person name="Vicente V.A."/>
        </authorList>
    </citation>
    <scope>NUCLEOTIDE SEQUENCE [LARGE SCALE GENOMIC DNA]</scope>
    <source>
        <strain evidence="3 4">CBS 269.37</strain>
    </source>
</reference>
<protein>
    <recommendedName>
        <fullName evidence="2">Glyoxalase-like domain-containing protein</fullName>
    </recommendedName>
</protein>
<evidence type="ECO:0000259" key="2">
    <source>
        <dbReference type="Pfam" id="PF13468"/>
    </source>
</evidence>
<feature type="domain" description="Glyoxalase-like" evidence="2">
    <location>
        <begin position="33"/>
        <end position="249"/>
    </location>
</feature>
<name>A0A177ETS9_9EURO</name>
<dbReference type="InterPro" id="IPR029068">
    <property type="entry name" value="Glyas_Bleomycin-R_OHBP_Dase"/>
</dbReference>
<feature type="compositionally biased region" description="Polar residues" evidence="1">
    <location>
        <begin position="131"/>
        <end position="141"/>
    </location>
</feature>
<dbReference type="PANTHER" id="PTHR40265:SF1">
    <property type="entry name" value="GLYOXALASE-LIKE DOMAIN-CONTAINING PROTEIN"/>
    <property type="match status" value="1"/>
</dbReference>
<organism evidence="3 4">
    <name type="scientific">Fonsecaea monophora</name>
    <dbReference type="NCBI Taxonomy" id="254056"/>
    <lineage>
        <taxon>Eukaryota</taxon>
        <taxon>Fungi</taxon>
        <taxon>Dikarya</taxon>
        <taxon>Ascomycota</taxon>
        <taxon>Pezizomycotina</taxon>
        <taxon>Eurotiomycetes</taxon>
        <taxon>Chaetothyriomycetidae</taxon>
        <taxon>Chaetothyriales</taxon>
        <taxon>Herpotrichiellaceae</taxon>
        <taxon>Fonsecaea</taxon>
    </lineage>
</organism>
<feature type="region of interest" description="Disordered" evidence="1">
    <location>
        <begin position="127"/>
        <end position="176"/>
    </location>
</feature>
<keyword evidence="4" id="KW-1185">Reference proteome</keyword>
<dbReference type="AlphaFoldDB" id="A0A177ETS9"/>
<gene>
    <name evidence="3" type="ORF">AYO21_11381</name>
</gene>
<evidence type="ECO:0000313" key="3">
    <source>
        <dbReference type="EMBL" id="OAG34472.1"/>
    </source>
</evidence>
<evidence type="ECO:0000256" key="1">
    <source>
        <dbReference type="SAM" id="MobiDB-lite"/>
    </source>
</evidence>
<dbReference type="PANTHER" id="PTHR40265">
    <property type="entry name" value="BLL2707 PROTEIN"/>
    <property type="match status" value="1"/>
</dbReference>
<dbReference type="GeneID" id="34606478"/>
<dbReference type="Pfam" id="PF13468">
    <property type="entry name" value="Glyoxalase_3"/>
    <property type="match status" value="1"/>
</dbReference>
<dbReference type="RefSeq" id="XP_022506424.1">
    <property type="nucleotide sequence ID" value="XM_022661276.1"/>
</dbReference>
<dbReference type="OrthoDB" id="408973at2759"/>
<dbReference type="InterPro" id="IPR025870">
    <property type="entry name" value="Glyoxalase-like_dom"/>
</dbReference>
<proteinExistence type="predicted"/>
<sequence>MAPIYTNARWCFAATAGVGVPNGDQLQQLDAFFDHVILLLDTPDFENPPSWLSDNFTIIEGGTHAGGSSRNKLIIFPDGTYIELINWITEPKEFFDWAPKSPGLIDFALTTPSSAQDTFDEVTRRLESRLEQTSPAQSSSADEVPVPRVDAGDGGLGVRFRPPLAGGRKRKDGQDVQWHVTKPLLDDTAENVPKPLEKYFPKGRLDTPFFCHDVTDRSLRVPYAEKEISETHPCGARGILWVEVLVPEDKIDSYIRLYTSVLGTKPKVQGGYRYRPTTSVSFLLSTPNPDEEAMKRLRGRVGVVIRAPRDQEDDAWLKERGVGIREVRLFAEAKGEDEVDEMPLDSEGIGASLVLVKEPAGFWEEVS</sequence>
<comment type="caution">
    <text evidence="3">The sequence shown here is derived from an EMBL/GenBank/DDBJ whole genome shotgun (WGS) entry which is preliminary data.</text>
</comment>
<dbReference type="Proteomes" id="UP000077002">
    <property type="component" value="Unassembled WGS sequence"/>
</dbReference>
<dbReference type="Gene3D" id="3.10.180.10">
    <property type="entry name" value="2,3-Dihydroxybiphenyl 1,2-Dioxygenase, domain 1"/>
    <property type="match status" value="1"/>
</dbReference>
<dbReference type="EMBL" id="LVKK01000156">
    <property type="protein sequence ID" value="OAG34472.1"/>
    <property type="molecule type" value="Genomic_DNA"/>
</dbReference>